<reference evidence="1 2" key="1">
    <citation type="journal article" date="2023" name="Microbiol. Spectr.">
        <title>Symbiosis of Carpenter Bees with Uncharacterized Lactic Acid Bacteria Showing NAD Auxotrophy.</title>
        <authorList>
            <person name="Kawasaki S."/>
            <person name="Ozawa K."/>
            <person name="Mori T."/>
            <person name="Yamamoto A."/>
            <person name="Ito M."/>
            <person name="Ohkuma M."/>
            <person name="Sakamoto M."/>
            <person name="Matsutani M."/>
        </authorList>
    </citation>
    <scope>NUCLEOTIDE SEQUENCE [LARGE SCALE GENOMIC DNA]</scope>
    <source>
        <strain evidence="1 2">XA3</strain>
    </source>
</reference>
<evidence type="ECO:0000313" key="2">
    <source>
        <dbReference type="Proteomes" id="UP001321861"/>
    </source>
</evidence>
<evidence type="ECO:0000313" key="1">
    <source>
        <dbReference type="EMBL" id="BDR59680.1"/>
    </source>
</evidence>
<gene>
    <name evidence="1" type="ORF">XA3_21210</name>
</gene>
<organism evidence="1 2">
    <name type="scientific">Xylocopilactobacillus apicola</name>
    <dbReference type="NCBI Taxonomy" id="2932184"/>
    <lineage>
        <taxon>Bacteria</taxon>
        <taxon>Bacillati</taxon>
        <taxon>Bacillota</taxon>
        <taxon>Bacilli</taxon>
        <taxon>Lactobacillales</taxon>
        <taxon>Lactobacillaceae</taxon>
        <taxon>Xylocopilactobacillus</taxon>
    </lineage>
</organism>
<dbReference type="RefSeq" id="WP_317635464.1">
    <property type="nucleotide sequence ID" value="NZ_AP026802.1"/>
</dbReference>
<dbReference type="AlphaFoldDB" id="A0AAU9DDL0"/>
<protein>
    <submittedName>
        <fullName evidence="1">Uncharacterized protein</fullName>
    </submittedName>
</protein>
<sequence length="73" mass="8356">MAQNKKEIRFDRSELAAYAAMAAKNIDLDVATAFRLANEINRLVDASQLNPDFREILLNQAQKWFDDNTPKSE</sequence>
<accession>A0AAU9DDL0</accession>
<keyword evidence="2" id="KW-1185">Reference proteome</keyword>
<proteinExistence type="predicted"/>
<dbReference type="KEGG" id="xap:XA3_21210"/>
<dbReference type="EMBL" id="AP026802">
    <property type="protein sequence ID" value="BDR59680.1"/>
    <property type="molecule type" value="Genomic_DNA"/>
</dbReference>
<name>A0AAU9DDL0_9LACO</name>
<dbReference type="Proteomes" id="UP001321861">
    <property type="component" value="Chromosome"/>
</dbReference>